<keyword evidence="1" id="KW-1185">Reference proteome</keyword>
<dbReference type="RefSeq" id="XP_017780755.1">
    <property type="nucleotide sequence ID" value="XM_017925266.1"/>
</dbReference>
<dbReference type="GeneID" id="108565687"/>
<name>A0ABM1N1Q5_NICVS</name>
<evidence type="ECO:0000313" key="1">
    <source>
        <dbReference type="Proteomes" id="UP000695000"/>
    </source>
</evidence>
<evidence type="ECO:0000313" key="3">
    <source>
        <dbReference type="RefSeq" id="XP_017780755.1"/>
    </source>
</evidence>
<reference evidence="2 3" key="1">
    <citation type="submission" date="2025-05" db="UniProtKB">
        <authorList>
            <consortium name="RefSeq"/>
        </authorList>
    </citation>
    <scope>IDENTIFICATION</scope>
    <source>
        <tissue evidence="2 3">Whole Larva</tissue>
    </source>
</reference>
<dbReference type="Proteomes" id="UP000695000">
    <property type="component" value="Unplaced"/>
</dbReference>
<protein>
    <submittedName>
        <fullName evidence="2 3">Uncharacterized protein LOC108565687 isoform X1</fullName>
    </submittedName>
</protein>
<accession>A0ABM1N1Q5</accession>
<sequence length="316" mass="36927">MLGSIVPRLIKMYNELMKSNEQQLNSTALIKEKMDIETALNLIYVCEKLIIFGEQEELIKLNKTVNDLRTFRSTIKKFKSFHCECEETMRYIRLLCKAGMGLDNKLPELEENIEVVSWDVRKTIRSIIALHKQPDDADLKIEKKTNISELLETLEINAVQYDRFETRLEHLINYLKMKLKISENGLTYVHEADECLRGKNDKFLRDGGSEVNKKLKEGFVESTSLNQEVLGNSLKEVMKMRGFTFDKDVKSGKIEVKETKETKETQDLMKLHNYVLDIDQYIRVFQNLNKYTKLRKLQTADVDLQQLKMELCQVQG</sequence>
<gene>
    <name evidence="2 3" type="primary">LOC108565687</name>
</gene>
<organism evidence="1 3">
    <name type="scientific">Nicrophorus vespilloides</name>
    <name type="common">Boreal carrion beetle</name>
    <dbReference type="NCBI Taxonomy" id="110193"/>
    <lineage>
        <taxon>Eukaryota</taxon>
        <taxon>Metazoa</taxon>
        <taxon>Ecdysozoa</taxon>
        <taxon>Arthropoda</taxon>
        <taxon>Hexapoda</taxon>
        <taxon>Insecta</taxon>
        <taxon>Pterygota</taxon>
        <taxon>Neoptera</taxon>
        <taxon>Endopterygota</taxon>
        <taxon>Coleoptera</taxon>
        <taxon>Polyphaga</taxon>
        <taxon>Staphyliniformia</taxon>
        <taxon>Silphidae</taxon>
        <taxon>Nicrophorinae</taxon>
        <taxon>Nicrophorus</taxon>
    </lineage>
</organism>
<proteinExistence type="predicted"/>
<evidence type="ECO:0000313" key="2">
    <source>
        <dbReference type="RefSeq" id="XP_017780753.1"/>
    </source>
</evidence>
<dbReference type="RefSeq" id="XP_017780753.1">
    <property type="nucleotide sequence ID" value="XM_017925264.1"/>
</dbReference>